<dbReference type="RefSeq" id="WP_048707858.1">
    <property type="nucleotide sequence ID" value="NZ_CP014646.1"/>
</dbReference>
<comment type="similarity">
    <text evidence="1">Belongs to the LysR transcriptional regulatory family.</text>
</comment>
<gene>
    <name evidence="6" type="ORF">AC731_016880</name>
</gene>
<evidence type="ECO:0000256" key="2">
    <source>
        <dbReference type="ARBA" id="ARBA00023015"/>
    </source>
</evidence>
<dbReference type="EMBL" id="CP014646">
    <property type="protein sequence ID" value="AMO38466.1"/>
    <property type="molecule type" value="Genomic_DNA"/>
</dbReference>
<accession>A0A127K920</accession>
<evidence type="ECO:0000313" key="7">
    <source>
        <dbReference type="Proteomes" id="UP000036902"/>
    </source>
</evidence>
<protein>
    <submittedName>
        <fullName evidence="6">Transcriptional regulator</fullName>
    </submittedName>
</protein>
<dbReference type="STRING" id="1134435.AC731_016880"/>
<dbReference type="InterPro" id="IPR005119">
    <property type="entry name" value="LysR_subst-bd"/>
</dbReference>
<evidence type="ECO:0000256" key="4">
    <source>
        <dbReference type="ARBA" id="ARBA00023163"/>
    </source>
</evidence>
<dbReference type="PROSITE" id="PS50931">
    <property type="entry name" value="HTH_LYSR"/>
    <property type="match status" value="1"/>
</dbReference>
<keyword evidence="3" id="KW-0238">DNA-binding</keyword>
<dbReference type="PANTHER" id="PTHR30118">
    <property type="entry name" value="HTH-TYPE TRANSCRIPTIONAL REGULATOR LEUO-RELATED"/>
    <property type="match status" value="1"/>
</dbReference>
<dbReference type="Gene3D" id="1.10.10.10">
    <property type="entry name" value="Winged helix-like DNA-binding domain superfamily/Winged helix DNA-binding domain"/>
    <property type="match status" value="1"/>
</dbReference>
<dbReference type="InterPro" id="IPR037402">
    <property type="entry name" value="YidZ_PBP2"/>
</dbReference>
<evidence type="ECO:0000259" key="5">
    <source>
        <dbReference type="PROSITE" id="PS50931"/>
    </source>
</evidence>
<sequence>MSDFDYSHLDGRLLQLLVAVVEEGSITRAAERLGVTQSAVSHLLGKLRAIVDDPLVVKSGRGIVATARAELLAREARVLLEDMRRFATAENFDPASLRTTFTIAANDFQRDLLLPRLLARLRARAPQVSLRVIPSDIPDADMLREERCQLVISPRPPDASDILHKRLFDDGYRVFYDASQRKAPATLADYLAADHVTVLYMPRRTLDLDDELAERGIRRSFAVMVPGFSGIPAFIRGSTLLATVPGALESGAMQGLAHCAPPFDAPRMPMYMIWHLRHRHDPAHSWLRAELEALV</sequence>
<evidence type="ECO:0000313" key="6">
    <source>
        <dbReference type="EMBL" id="AMO38466.1"/>
    </source>
</evidence>
<dbReference type="AlphaFoldDB" id="A0A127K920"/>
<evidence type="ECO:0000256" key="1">
    <source>
        <dbReference type="ARBA" id="ARBA00009437"/>
    </source>
</evidence>
<organism evidence="6 7">
    <name type="scientific">Thauera humireducens</name>
    <dbReference type="NCBI Taxonomy" id="1134435"/>
    <lineage>
        <taxon>Bacteria</taxon>
        <taxon>Pseudomonadati</taxon>
        <taxon>Pseudomonadota</taxon>
        <taxon>Betaproteobacteria</taxon>
        <taxon>Rhodocyclales</taxon>
        <taxon>Zoogloeaceae</taxon>
        <taxon>Thauera</taxon>
    </lineage>
</organism>
<dbReference type="Pfam" id="PF03466">
    <property type="entry name" value="LysR_substrate"/>
    <property type="match status" value="1"/>
</dbReference>
<dbReference type="GO" id="GO:0003700">
    <property type="term" value="F:DNA-binding transcription factor activity"/>
    <property type="evidence" value="ECO:0007669"/>
    <property type="project" value="InterPro"/>
</dbReference>
<keyword evidence="2" id="KW-0805">Transcription regulation</keyword>
<dbReference type="SUPFAM" id="SSF46785">
    <property type="entry name" value="Winged helix' DNA-binding domain"/>
    <property type="match status" value="1"/>
</dbReference>
<dbReference type="Pfam" id="PF00126">
    <property type="entry name" value="HTH_1"/>
    <property type="match status" value="1"/>
</dbReference>
<dbReference type="InterPro" id="IPR000847">
    <property type="entry name" value="LysR_HTH_N"/>
</dbReference>
<dbReference type="InterPro" id="IPR036388">
    <property type="entry name" value="WH-like_DNA-bd_sf"/>
</dbReference>
<dbReference type="GO" id="GO:0003677">
    <property type="term" value="F:DNA binding"/>
    <property type="evidence" value="ECO:0007669"/>
    <property type="project" value="UniProtKB-KW"/>
</dbReference>
<dbReference type="Proteomes" id="UP000036902">
    <property type="component" value="Chromosome"/>
</dbReference>
<keyword evidence="7" id="KW-1185">Reference proteome</keyword>
<dbReference type="PANTHER" id="PTHR30118:SF6">
    <property type="entry name" value="HTH-TYPE TRANSCRIPTIONAL REGULATOR LEUO"/>
    <property type="match status" value="1"/>
</dbReference>
<feature type="domain" description="HTH lysR-type" evidence="5">
    <location>
        <begin position="9"/>
        <end position="66"/>
    </location>
</feature>
<keyword evidence="4" id="KW-0804">Transcription</keyword>
<evidence type="ECO:0000256" key="3">
    <source>
        <dbReference type="ARBA" id="ARBA00023125"/>
    </source>
</evidence>
<dbReference type="SUPFAM" id="SSF53850">
    <property type="entry name" value="Periplasmic binding protein-like II"/>
    <property type="match status" value="1"/>
</dbReference>
<dbReference type="InterPro" id="IPR050389">
    <property type="entry name" value="LysR-type_TF"/>
</dbReference>
<dbReference type="KEGG" id="thu:AC731_016880"/>
<proteinExistence type="inferred from homology"/>
<dbReference type="CDD" id="cd08417">
    <property type="entry name" value="PBP2_Nitroaromatics_like"/>
    <property type="match status" value="1"/>
</dbReference>
<dbReference type="InterPro" id="IPR036390">
    <property type="entry name" value="WH_DNA-bd_sf"/>
</dbReference>
<name>A0A127K920_9RHOO</name>
<reference evidence="7" key="1">
    <citation type="submission" date="2016-03" db="EMBL/GenBank/DDBJ databases">
        <authorList>
            <person name="Ma C."/>
            <person name="Zhou S."/>
            <person name="Yang G."/>
        </authorList>
    </citation>
    <scope>NUCLEOTIDE SEQUENCE [LARGE SCALE GENOMIC DNA]</scope>
    <source>
        <strain evidence="7">SgZ-1</strain>
    </source>
</reference>
<dbReference type="Gene3D" id="3.40.190.10">
    <property type="entry name" value="Periplasmic binding protein-like II"/>
    <property type="match status" value="2"/>
</dbReference>